<accession>A0AAD7BN00</accession>
<keyword evidence="4" id="KW-1185">Reference proteome</keyword>
<protein>
    <recommendedName>
        <fullName evidence="2">F-box domain-containing protein</fullName>
    </recommendedName>
</protein>
<keyword evidence="1" id="KW-0812">Transmembrane</keyword>
<reference evidence="3" key="1">
    <citation type="submission" date="2023-03" db="EMBL/GenBank/DDBJ databases">
        <title>Massive genome expansion in bonnet fungi (Mycena s.s.) driven by repeated elements and novel gene families across ecological guilds.</title>
        <authorList>
            <consortium name="Lawrence Berkeley National Laboratory"/>
            <person name="Harder C.B."/>
            <person name="Miyauchi S."/>
            <person name="Viragh M."/>
            <person name="Kuo A."/>
            <person name="Thoen E."/>
            <person name="Andreopoulos B."/>
            <person name="Lu D."/>
            <person name="Skrede I."/>
            <person name="Drula E."/>
            <person name="Henrissat B."/>
            <person name="Morin E."/>
            <person name="Kohler A."/>
            <person name="Barry K."/>
            <person name="LaButti K."/>
            <person name="Morin E."/>
            <person name="Salamov A."/>
            <person name="Lipzen A."/>
            <person name="Mereny Z."/>
            <person name="Hegedus B."/>
            <person name="Baldrian P."/>
            <person name="Stursova M."/>
            <person name="Weitz H."/>
            <person name="Taylor A."/>
            <person name="Grigoriev I.V."/>
            <person name="Nagy L.G."/>
            <person name="Martin F."/>
            <person name="Kauserud H."/>
        </authorList>
    </citation>
    <scope>NUCLEOTIDE SEQUENCE</scope>
    <source>
        <strain evidence="3">9284</strain>
    </source>
</reference>
<proteinExistence type="predicted"/>
<dbReference type="PROSITE" id="PS50181">
    <property type="entry name" value="FBOX"/>
    <property type="match status" value="1"/>
</dbReference>
<gene>
    <name evidence="3" type="ORF">FB45DRAFT_1060464</name>
</gene>
<keyword evidence="1" id="KW-0472">Membrane</keyword>
<dbReference type="Pfam" id="PF12937">
    <property type="entry name" value="F-box-like"/>
    <property type="match status" value="1"/>
</dbReference>
<keyword evidence="1" id="KW-1133">Transmembrane helix</keyword>
<feature type="transmembrane region" description="Helical" evidence="1">
    <location>
        <begin position="52"/>
        <end position="76"/>
    </location>
</feature>
<evidence type="ECO:0000313" key="3">
    <source>
        <dbReference type="EMBL" id="KAJ7625848.1"/>
    </source>
</evidence>
<evidence type="ECO:0000313" key="4">
    <source>
        <dbReference type="Proteomes" id="UP001221142"/>
    </source>
</evidence>
<dbReference type="InterPro" id="IPR001810">
    <property type="entry name" value="F-box_dom"/>
</dbReference>
<name>A0AAD7BN00_9AGAR</name>
<comment type="caution">
    <text evidence="3">The sequence shown here is derived from an EMBL/GenBank/DDBJ whole genome shotgun (WGS) entry which is preliminary data.</text>
</comment>
<organism evidence="3 4">
    <name type="scientific">Roridomyces roridus</name>
    <dbReference type="NCBI Taxonomy" id="1738132"/>
    <lineage>
        <taxon>Eukaryota</taxon>
        <taxon>Fungi</taxon>
        <taxon>Dikarya</taxon>
        <taxon>Basidiomycota</taxon>
        <taxon>Agaricomycotina</taxon>
        <taxon>Agaricomycetes</taxon>
        <taxon>Agaricomycetidae</taxon>
        <taxon>Agaricales</taxon>
        <taxon>Marasmiineae</taxon>
        <taxon>Mycenaceae</taxon>
        <taxon>Roridomyces</taxon>
    </lineage>
</organism>
<dbReference type="CDD" id="cd09917">
    <property type="entry name" value="F-box_SF"/>
    <property type="match status" value="1"/>
</dbReference>
<dbReference type="Proteomes" id="UP001221142">
    <property type="component" value="Unassembled WGS sequence"/>
</dbReference>
<evidence type="ECO:0000259" key="2">
    <source>
        <dbReference type="PROSITE" id="PS50181"/>
    </source>
</evidence>
<dbReference type="InterPro" id="IPR036047">
    <property type="entry name" value="F-box-like_dom_sf"/>
</dbReference>
<dbReference type="AlphaFoldDB" id="A0AAD7BN00"/>
<sequence length="367" mass="40798">MVLTRSQRKALSSITRRLPNELLIEIIDNVPESDLASLCRVSKLLHALTLPFLNHAIVLVVYYGAPFITFCSALVANPTRGSALRALTIRPRSTVSDRELDLLVEAMKLMSRLEELHLSVAALCPKLSLLTFPRLLTCEFRFLPSCHDVVQFLTRHATITHLTARLGVAYSSTDIPTISLPGLVHLEASSHIFKLVVSPSLPAMRLFWSHPADIHHANFVDQTVLAFKALTNGDAPFISYQHLVNMCGVGCCAILDSLSRHMQYTTSLCLRVDSIDYVNYIAQIIPRFSKLEYLALECHYGLPVTRAKMEAAWLLVRDRVDGGTIGSLKACRIDHTAKKREGGLWVEYPKDEFQVQAGLSAFAASAF</sequence>
<dbReference type="SUPFAM" id="SSF81383">
    <property type="entry name" value="F-box domain"/>
    <property type="match status" value="1"/>
</dbReference>
<evidence type="ECO:0000256" key="1">
    <source>
        <dbReference type="SAM" id="Phobius"/>
    </source>
</evidence>
<feature type="domain" description="F-box" evidence="2">
    <location>
        <begin position="12"/>
        <end position="48"/>
    </location>
</feature>
<dbReference type="EMBL" id="JARKIF010000012">
    <property type="protein sequence ID" value="KAJ7625848.1"/>
    <property type="molecule type" value="Genomic_DNA"/>
</dbReference>